<reference evidence="1" key="1">
    <citation type="submission" date="2019-02" db="EMBL/GenBank/DDBJ databases">
        <authorList>
            <person name="Li S.-H."/>
        </authorList>
    </citation>
    <scope>NUCLEOTIDE SEQUENCE</scope>
    <source>
        <strain evidence="1">IMCC11814</strain>
    </source>
</reference>
<accession>A0ABT3T928</accession>
<dbReference type="EMBL" id="SHNO01000001">
    <property type="protein sequence ID" value="MCX2978760.1"/>
    <property type="molecule type" value="Genomic_DNA"/>
</dbReference>
<evidence type="ECO:0000313" key="1">
    <source>
        <dbReference type="EMBL" id="MCX2978760.1"/>
    </source>
</evidence>
<sequence length="59" mass="6658">MFGIFESSPLKKWRKEYDALLTRAFQAQRNGNIRLYSDLTAQAEALKVKIDHEAGASTA</sequence>
<name>A0ABT3T928_9GAMM</name>
<proteinExistence type="predicted"/>
<comment type="caution">
    <text evidence="1">The sequence shown here is derived from an EMBL/GenBank/DDBJ whole genome shotgun (WGS) entry which is preliminary data.</text>
</comment>
<dbReference type="Proteomes" id="UP001143304">
    <property type="component" value="Unassembled WGS sequence"/>
</dbReference>
<keyword evidence="2" id="KW-1185">Reference proteome</keyword>
<evidence type="ECO:0000313" key="2">
    <source>
        <dbReference type="Proteomes" id="UP001143304"/>
    </source>
</evidence>
<dbReference type="NCBIfam" id="NF033487">
    <property type="entry name" value="Lacal_2735_fam"/>
    <property type="match status" value="1"/>
</dbReference>
<organism evidence="1 2">
    <name type="scientific">Candidatus Marimicrobium litorale</name>
    <dbReference type="NCBI Taxonomy" id="2518991"/>
    <lineage>
        <taxon>Bacteria</taxon>
        <taxon>Pseudomonadati</taxon>
        <taxon>Pseudomonadota</taxon>
        <taxon>Gammaproteobacteria</taxon>
        <taxon>Cellvibrionales</taxon>
        <taxon>Halieaceae</taxon>
        <taxon>Marimicrobium</taxon>
    </lineage>
</organism>
<dbReference type="InterPro" id="IPR045493">
    <property type="entry name" value="DUF6435"/>
</dbReference>
<dbReference type="RefSeq" id="WP_279250451.1">
    <property type="nucleotide sequence ID" value="NZ_SHNO01000001.1"/>
</dbReference>
<protein>
    <submittedName>
        <fullName evidence="1">Lacal_2735 family protein</fullName>
    </submittedName>
</protein>
<dbReference type="Pfam" id="PF20027">
    <property type="entry name" value="DUF6435"/>
    <property type="match status" value="1"/>
</dbReference>
<gene>
    <name evidence="1" type="ORF">EYC82_15440</name>
</gene>